<evidence type="ECO:0000256" key="2">
    <source>
        <dbReference type="ARBA" id="ARBA00009142"/>
    </source>
</evidence>
<dbReference type="EMBL" id="JAEQNA010000001">
    <property type="protein sequence ID" value="MBL0419316.1"/>
    <property type="molecule type" value="Genomic_DNA"/>
</dbReference>
<dbReference type="InterPro" id="IPR002781">
    <property type="entry name" value="TM_pro_TauE-like"/>
</dbReference>
<keyword evidence="10" id="KW-1185">Reference proteome</keyword>
<feature type="transmembrane region" description="Helical" evidence="8">
    <location>
        <begin position="221"/>
        <end position="243"/>
    </location>
</feature>
<accession>A0A937D609</accession>
<evidence type="ECO:0000313" key="10">
    <source>
        <dbReference type="Proteomes" id="UP000613011"/>
    </source>
</evidence>
<gene>
    <name evidence="9" type="ORF">JI739_03045</name>
</gene>
<dbReference type="PANTHER" id="PTHR30269:SF32">
    <property type="entry name" value="MEMBRANE TRANSPORTER PROTEIN-RELATED"/>
    <property type="match status" value="1"/>
</dbReference>
<keyword evidence="7 8" id="KW-0472">Membrane</keyword>
<evidence type="ECO:0000256" key="1">
    <source>
        <dbReference type="ARBA" id="ARBA00004651"/>
    </source>
</evidence>
<feature type="transmembrane region" description="Helical" evidence="8">
    <location>
        <begin position="167"/>
        <end position="188"/>
    </location>
</feature>
<dbReference type="GO" id="GO:0005886">
    <property type="term" value="C:plasma membrane"/>
    <property type="evidence" value="ECO:0007669"/>
    <property type="project" value="UniProtKB-SubCell"/>
</dbReference>
<evidence type="ECO:0000256" key="3">
    <source>
        <dbReference type="ARBA" id="ARBA00022448"/>
    </source>
</evidence>
<evidence type="ECO:0000256" key="8">
    <source>
        <dbReference type="RuleBase" id="RU363041"/>
    </source>
</evidence>
<evidence type="ECO:0000256" key="5">
    <source>
        <dbReference type="ARBA" id="ARBA00022692"/>
    </source>
</evidence>
<protein>
    <recommendedName>
        <fullName evidence="8">Probable membrane transporter protein</fullName>
    </recommendedName>
</protein>
<feature type="transmembrane region" description="Helical" evidence="8">
    <location>
        <begin position="91"/>
        <end position="115"/>
    </location>
</feature>
<feature type="transmembrane region" description="Helical" evidence="8">
    <location>
        <begin position="30"/>
        <end position="53"/>
    </location>
</feature>
<evidence type="ECO:0000256" key="6">
    <source>
        <dbReference type="ARBA" id="ARBA00022989"/>
    </source>
</evidence>
<dbReference type="Pfam" id="PF01925">
    <property type="entry name" value="TauE"/>
    <property type="match status" value="1"/>
</dbReference>
<feature type="transmembrane region" description="Helical" evidence="8">
    <location>
        <begin position="195"/>
        <end position="215"/>
    </location>
</feature>
<organism evidence="9 10">
    <name type="scientific">Ramlibacter aurantiacus</name>
    <dbReference type="NCBI Taxonomy" id="2801330"/>
    <lineage>
        <taxon>Bacteria</taxon>
        <taxon>Pseudomonadati</taxon>
        <taxon>Pseudomonadota</taxon>
        <taxon>Betaproteobacteria</taxon>
        <taxon>Burkholderiales</taxon>
        <taxon>Comamonadaceae</taxon>
        <taxon>Ramlibacter</taxon>
    </lineage>
</organism>
<dbReference type="PANTHER" id="PTHR30269">
    <property type="entry name" value="TRANSMEMBRANE PROTEIN YFCA"/>
    <property type="match status" value="1"/>
</dbReference>
<feature type="transmembrane region" description="Helical" evidence="8">
    <location>
        <begin position="65"/>
        <end position="85"/>
    </location>
</feature>
<comment type="similarity">
    <text evidence="2 8">Belongs to the 4-toluene sulfonate uptake permease (TSUP) (TC 2.A.102) family.</text>
</comment>
<evidence type="ECO:0000256" key="7">
    <source>
        <dbReference type="ARBA" id="ARBA00023136"/>
    </source>
</evidence>
<dbReference type="RefSeq" id="WP_201682357.1">
    <property type="nucleotide sequence ID" value="NZ_JAEQNA010000001.1"/>
</dbReference>
<dbReference type="InterPro" id="IPR052017">
    <property type="entry name" value="TSUP"/>
</dbReference>
<feature type="transmembrane region" description="Helical" evidence="8">
    <location>
        <begin position="127"/>
        <end position="155"/>
    </location>
</feature>
<evidence type="ECO:0000313" key="9">
    <source>
        <dbReference type="EMBL" id="MBL0419316.1"/>
    </source>
</evidence>
<keyword evidence="5 8" id="KW-0812">Transmembrane</keyword>
<keyword evidence="6 8" id="KW-1133">Transmembrane helix</keyword>
<proteinExistence type="inferred from homology"/>
<evidence type="ECO:0000256" key="4">
    <source>
        <dbReference type="ARBA" id="ARBA00022475"/>
    </source>
</evidence>
<sequence>MDMLSLTGIAVVFVAAGATKGISGMGLPTVAIGLLGLFMPPAHAAALLVLPSLLTNLAQCVGRHFLALCALLWPMWVGILAGALLTPLPSLASGAATVRIGLGTLLIAYAAHGLARPEISLRLSRGAMLAASLVVGCVTGALTAATGVFMVPMVMFLQMLGFEKERMVQALGLSFTVCTVALGASLGWSASWQALSSVQGIVALAGALLGMWLGIQLRGRISAPAFRTMLFTVFGLLGLALIAKEAHVPADH</sequence>
<comment type="caution">
    <text evidence="9">The sequence shown here is derived from an EMBL/GenBank/DDBJ whole genome shotgun (WGS) entry which is preliminary data.</text>
</comment>
<dbReference type="AlphaFoldDB" id="A0A937D609"/>
<reference evidence="9" key="1">
    <citation type="submission" date="2021-01" db="EMBL/GenBank/DDBJ databases">
        <title>Ramlibacter sp. strain AW1 16S ribosomal RNA gene Genome sequencing and assembly.</title>
        <authorList>
            <person name="Kang M."/>
        </authorList>
    </citation>
    <scope>NUCLEOTIDE SEQUENCE</scope>
    <source>
        <strain evidence="9">AW1</strain>
    </source>
</reference>
<keyword evidence="4 8" id="KW-1003">Cell membrane</keyword>
<comment type="subcellular location">
    <subcellularLocation>
        <location evidence="1 8">Cell membrane</location>
        <topology evidence="1 8">Multi-pass membrane protein</topology>
    </subcellularLocation>
</comment>
<dbReference type="Proteomes" id="UP000613011">
    <property type="component" value="Unassembled WGS sequence"/>
</dbReference>
<keyword evidence="3" id="KW-0813">Transport</keyword>
<name>A0A937D609_9BURK</name>